<dbReference type="PANTHER" id="PTHR48081">
    <property type="entry name" value="AB HYDROLASE SUPERFAMILY PROTEIN C4A8.06C"/>
    <property type="match status" value="1"/>
</dbReference>
<feature type="domain" description="Alpha/beta hydrolase fold-3" evidence="2">
    <location>
        <begin position="86"/>
        <end position="293"/>
    </location>
</feature>
<dbReference type="Gene3D" id="3.40.50.1820">
    <property type="entry name" value="alpha/beta hydrolase"/>
    <property type="match status" value="1"/>
</dbReference>
<dbReference type="Proteomes" id="UP000250222">
    <property type="component" value="Unassembled WGS sequence"/>
</dbReference>
<dbReference type="OrthoDB" id="9803828at2"/>
<dbReference type="PANTHER" id="PTHR48081:SF8">
    <property type="entry name" value="ALPHA_BETA HYDROLASE FOLD-3 DOMAIN-CONTAINING PROTEIN-RELATED"/>
    <property type="match status" value="1"/>
</dbReference>
<name>A0A2Y8ZYP8_9MICO</name>
<accession>A0A2Y8ZYP8</accession>
<evidence type="ECO:0000256" key="1">
    <source>
        <dbReference type="ARBA" id="ARBA00022801"/>
    </source>
</evidence>
<evidence type="ECO:0000259" key="2">
    <source>
        <dbReference type="Pfam" id="PF07859"/>
    </source>
</evidence>
<proteinExistence type="predicted"/>
<dbReference type="Pfam" id="PF07859">
    <property type="entry name" value="Abhydrolase_3"/>
    <property type="match status" value="1"/>
</dbReference>
<organism evidence="3 4">
    <name type="scientific">Georgenia satyanarayanai</name>
    <dbReference type="NCBI Taxonomy" id="860221"/>
    <lineage>
        <taxon>Bacteria</taxon>
        <taxon>Bacillati</taxon>
        <taxon>Actinomycetota</taxon>
        <taxon>Actinomycetes</taxon>
        <taxon>Micrococcales</taxon>
        <taxon>Bogoriellaceae</taxon>
        <taxon>Georgenia</taxon>
    </lineage>
</organism>
<protein>
    <submittedName>
        <fullName evidence="3">Acetyl esterase/lipase</fullName>
    </submittedName>
</protein>
<dbReference type="InterPro" id="IPR050300">
    <property type="entry name" value="GDXG_lipolytic_enzyme"/>
</dbReference>
<evidence type="ECO:0000313" key="4">
    <source>
        <dbReference type="Proteomes" id="UP000250222"/>
    </source>
</evidence>
<dbReference type="InterPro" id="IPR013094">
    <property type="entry name" value="AB_hydrolase_3"/>
</dbReference>
<dbReference type="InterPro" id="IPR029058">
    <property type="entry name" value="AB_hydrolase_fold"/>
</dbReference>
<dbReference type="SUPFAM" id="SSF53474">
    <property type="entry name" value="alpha/beta-Hydrolases"/>
    <property type="match status" value="1"/>
</dbReference>
<keyword evidence="4" id="KW-1185">Reference proteome</keyword>
<keyword evidence="1" id="KW-0378">Hydrolase</keyword>
<sequence>MSTTTPPPLDPAIALALAADPDAVVGMTAEDIGVLRARALPVPEHEVTRYGTFERSDLRFRSAADGVPVPVVLLRPVQTSGPLPVLLHIHGGGLILGGPLDDLPATLDLAARTGCAVATVDYRLAPEHPYPTPLLDCYGALVGLHEAGREWNLDPTRIILGGVSAGGGLAAAVALWARDHDGPDLLGQLLVCPMLDDRNTSFSAQQMRGVGTWDLTANATAWRAYLGDAAGGPDVPVHAAPGRAEDLRGLPPTYVDVASVETFRDECVAYANRIWQAGGAAELHVWPGGNHAFDFLAPWATLSQDARGARLAWLRRLLLDA</sequence>
<dbReference type="EMBL" id="UETB01000001">
    <property type="protein sequence ID" value="SSA36716.1"/>
    <property type="molecule type" value="Genomic_DNA"/>
</dbReference>
<evidence type="ECO:0000313" key="3">
    <source>
        <dbReference type="EMBL" id="SSA36716.1"/>
    </source>
</evidence>
<gene>
    <name evidence="3" type="ORF">SAMN05216184_101378</name>
</gene>
<dbReference type="RefSeq" id="WP_110850874.1">
    <property type="nucleotide sequence ID" value="NZ_QKLZ01000001.1"/>
</dbReference>
<dbReference type="AlphaFoldDB" id="A0A2Y8ZYP8"/>
<reference evidence="3 4" key="1">
    <citation type="submission" date="2016-10" db="EMBL/GenBank/DDBJ databases">
        <authorList>
            <person name="Cai Z."/>
        </authorList>
    </citation>
    <scope>NUCLEOTIDE SEQUENCE [LARGE SCALE GENOMIC DNA]</scope>
    <source>
        <strain evidence="3 4">CGMCC 1.10826</strain>
    </source>
</reference>
<dbReference type="GO" id="GO:0016787">
    <property type="term" value="F:hydrolase activity"/>
    <property type="evidence" value="ECO:0007669"/>
    <property type="project" value="UniProtKB-KW"/>
</dbReference>